<evidence type="ECO:0000256" key="1">
    <source>
        <dbReference type="ARBA" id="ARBA00004273"/>
    </source>
</evidence>
<evidence type="ECO:0000259" key="9">
    <source>
        <dbReference type="Pfam" id="PF02320"/>
    </source>
</evidence>
<evidence type="ECO:0000256" key="7">
    <source>
        <dbReference type="ARBA" id="ARBA00023128"/>
    </source>
</evidence>
<keyword evidence="7" id="KW-0496">Mitochondrion</keyword>
<dbReference type="EMBL" id="RRYP01005000">
    <property type="protein sequence ID" value="TNV82403.1"/>
    <property type="molecule type" value="Genomic_DNA"/>
</dbReference>
<dbReference type="InterPro" id="IPR023184">
    <property type="entry name" value="Ubol_cytC_Rdtase_hinge_dom"/>
</dbReference>
<accession>A0A8J8NVQ8</accession>
<comment type="similarity">
    <text evidence="2">Belongs to the UQCRH/QCR6 family.</text>
</comment>
<keyword evidence="4" id="KW-0679">Respiratory chain</keyword>
<gene>
    <name evidence="10" type="ORF">FGO68_gene12829</name>
</gene>
<keyword evidence="11" id="KW-1185">Reference proteome</keyword>
<keyword evidence="5" id="KW-0999">Mitochondrion inner membrane</keyword>
<dbReference type="AlphaFoldDB" id="A0A8J8NVQ8"/>
<evidence type="ECO:0000256" key="2">
    <source>
        <dbReference type="ARBA" id="ARBA00006498"/>
    </source>
</evidence>
<evidence type="ECO:0000256" key="5">
    <source>
        <dbReference type="ARBA" id="ARBA00022792"/>
    </source>
</evidence>
<evidence type="ECO:0000256" key="3">
    <source>
        <dbReference type="ARBA" id="ARBA00022448"/>
    </source>
</evidence>
<dbReference type="OrthoDB" id="282179at2759"/>
<protein>
    <recommendedName>
        <fullName evidence="9">Ubiquinol-cytochrome C reductase hinge domain-containing protein</fullName>
    </recommendedName>
</protein>
<organism evidence="10 11">
    <name type="scientific">Halteria grandinella</name>
    <dbReference type="NCBI Taxonomy" id="5974"/>
    <lineage>
        <taxon>Eukaryota</taxon>
        <taxon>Sar</taxon>
        <taxon>Alveolata</taxon>
        <taxon>Ciliophora</taxon>
        <taxon>Intramacronucleata</taxon>
        <taxon>Spirotrichea</taxon>
        <taxon>Stichotrichia</taxon>
        <taxon>Sporadotrichida</taxon>
        <taxon>Halteriidae</taxon>
        <taxon>Halteria</taxon>
    </lineage>
</organism>
<dbReference type="Gene3D" id="1.10.287.20">
    <property type="entry name" value="Ubiquinol-cytochrome C reductase hinge domain"/>
    <property type="match status" value="1"/>
</dbReference>
<evidence type="ECO:0000256" key="4">
    <source>
        <dbReference type="ARBA" id="ARBA00022660"/>
    </source>
</evidence>
<comment type="subcellular location">
    <subcellularLocation>
        <location evidence="1">Mitochondrion inner membrane</location>
    </subcellularLocation>
</comment>
<keyword evidence="8" id="KW-0472">Membrane</keyword>
<dbReference type="Proteomes" id="UP000785679">
    <property type="component" value="Unassembled WGS sequence"/>
</dbReference>
<keyword evidence="3" id="KW-0813">Transport</keyword>
<dbReference type="Pfam" id="PF02320">
    <property type="entry name" value="UCR_hinge"/>
    <property type="match status" value="1"/>
</dbReference>
<comment type="caution">
    <text evidence="10">The sequence shown here is derived from an EMBL/GenBank/DDBJ whole genome shotgun (WGS) entry which is preliminary data.</text>
</comment>
<reference evidence="10" key="1">
    <citation type="submission" date="2019-06" db="EMBL/GenBank/DDBJ databases">
        <authorList>
            <person name="Zheng W."/>
        </authorList>
    </citation>
    <scope>NUCLEOTIDE SEQUENCE</scope>
    <source>
        <strain evidence="10">QDHG01</strain>
    </source>
</reference>
<evidence type="ECO:0000256" key="8">
    <source>
        <dbReference type="ARBA" id="ARBA00023136"/>
    </source>
</evidence>
<dbReference type="InterPro" id="IPR036811">
    <property type="entry name" value="Ubol_cytC_Rdtase_hinge_dom_sf"/>
</dbReference>
<dbReference type="SUPFAM" id="SSF81531">
    <property type="entry name" value="Non-heme 11 kDa protein of cytochrome bc1 complex (Ubiquinol-cytochrome c reductase)"/>
    <property type="match status" value="1"/>
</dbReference>
<evidence type="ECO:0000256" key="6">
    <source>
        <dbReference type="ARBA" id="ARBA00022982"/>
    </source>
</evidence>
<feature type="domain" description="Ubiquinol-cytochrome C reductase hinge" evidence="9">
    <location>
        <begin position="40"/>
        <end position="101"/>
    </location>
</feature>
<name>A0A8J8NVQ8_HALGN</name>
<evidence type="ECO:0000313" key="10">
    <source>
        <dbReference type="EMBL" id="TNV82403.1"/>
    </source>
</evidence>
<proteinExistence type="inferred from homology"/>
<evidence type="ECO:0000313" key="11">
    <source>
        <dbReference type="Proteomes" id="UP000785679"/>
    </source>
</evidence>
<dbReference type="GO" id="GO:0005743">
    <property type="term" value="C:mitochondrial inner membrane"/>
    <property type="evidence" value="ECO:0007669"/>
    <property type="project" value="UniProtKB-SubCell"/>
</dbReference>
<keyword evidence="6" id="KW-0249">Electron transport</keyword>
<sequence length="105" mass="11945">MGGGVAGWLTPGWTQPEPRLAPHIATPGYVKQMLKEGENPKDLLIEDCKPQCKFWKEKLERCEAKLEHIIKINPTKTCMYPMRDYVTCVEACVQPLIHNNLEGTH</sequence>